<dbReference type="Proteomes" id="UP000253562">
    <property type="component" value="Unassembled WGS sequence"/>
</dbReference>
<protein>
    <submittedName>
        <fullName evidence="2">Uncharacterized protein</fullName>
    </submittedName>
</protein>
<proteinExistence type="predicted"/>
<dbReference type="AlphaFoldDB" id="A0A368KJU8"/>
<gene>
    <name evidence="2" type="ORF">DTL42_20825</name>
</gene>
<evidence type="ECO:0000313" key="2">
    <source>
        <dbReference type="EMBL" id="RCS41037.1"/>
    </source>
</evidence>
<reference evidence="2 3" key="1">
    <citation type="submission" date="2018-07" db="EMBL/GenBank/DDBJ databases">
        <title>Comparative genomes isolates from brazilian mangrove.</title>
        <authorList>
            <person name="De Araujo J.E."/>
            <person name="Taketani R.G."/>
            <person name="Silva M.C.P."/>
            <person name="Lourenco M.V."/>
            <person name="Oliveira V.M."/>
            <person name="Andreote F.D."/>
        </authorList>
    </citation>
    <scope>NUCLEOTIDE SEQUENCE [LARGE SCALE GENOMIC DNA]</scope>
    <source>
        <strain evidence="2 3">HEX PRIS-MGV</strain>
    </source>
</reference>
<organism evidence="2 3">
    <name type="scientific">Bremerella cremea</name>
    <dbReference type="NCBI Taxonomy" id="1031537"/>
    <lineage>
        <taxon>Bacteria</taxon>
        <taxon>Pseudomonadati</taxon>
        <taxon>Planctomycetota</taxon>
        <taxon>Planctomycetia</taxon>
        <taxon>Pirellulales</taxon>
        <taxon>Pirellulaceae</taxon>
        <taxon>Bremerella</taxon>
    </lineage>
</organism>
<evidence type="ECO:0000313" key="3">
    <source>
        <dbReference type="Proteomes" id="UP000253562"/>
    </source>
</evidence>
<comment type="caution">
    <text evidence="2">The sequence shown here is derived from an EMBL/GenBank/DDBJ whole genome shotgun (WGS) entry which is preliminary data.</text>
</comment>
<accession>A0A368KJU8</accession>
<dbReference type="EMBL" id="QPEX01000045">
    <property type="protein sequence ID" value="RCS41037.1"/>
    <property type="molecule type" value="Genomic_DNA"/>
</dbReference>
<sequence length="75" mass="8545">MGWLLESEVGKGEQKTSPYCEPDARWHQVSYGSKISLLKNWLARGHHPPSIKQAEKDLTRSSRENGDNMVYTENA</sequence>
<feature type="compositionally biased region" description="Basic and acidic residues" evidence="1">
    <location>
        <begin position="53"/>
        <end position="66"/>
    </location>
</feature>
<name>A0A368KJU8_9BACT</name>
<evidence type="ECO:0000256" key="1">
    <source>
        <dbReference type="SAM" id="MobiDB-lite"/>
    </source>
</evidence>
<feature type="region of interest" description="Disordered" evidence="1">
    <location>
        <begin position="48"/>
        <end position="75"/>
    </location>
</feature>